<dbReference type="EMBL" id="VBSB01000006">
    <property type="protein sequence ID" value="NTY60046.1"/>
    <property type="molecule type" value="Genomic_DNA"/>
</dbReference>
<evidence type="ECO:0000313" key="2">
    <source>
        <dbReference type="Proteomes" id="UP000708347"/>
    </source>
</evidence>
<evidence type="ECO:0000313" key="1">
    <source>
        <dbReference type="EMBL" id="NTY60046.1"/>
    </source>
</evidence>
<proteinExistence type="predicted"/>
<dbReference type="Gene3D" id="1.20.1290.10">
    <property type="entry name" value="AhpD-like"/>
    <property type="match status" value="1"/>
</dbReference>
<comment type="caution">
    <text evidence="1">The sequence shown here is derived from an EMBL/GenBank/DDBJ whole genome shotgun (WGS) entry which is preliminary data.</text>
</comment>
<keyword evidence="2" id="KW-1185">Reference proteome</keyword>
<sequence>MRLPPLLPENLDPELRAVHDTIAGLVAGSMPKVVSVDGRGALVGPYPAMLHFPTFGVPALRFLAAVSSEAQLPKTVRETAILTVGAVFNAQYELYAHEVMGDVAGLSSAQIATLASGGRPADLGDEDSIAHDVARALATGHILPASTYQRAVAAFGTDGVGELVFLIGGYCMIAMVLNCFDVPVPQGES</sequence>
<protein>
    <submittedName>
        <fullName evidence="1">Carboxymuconolactone decarboxylase family protein</fullName>
    </submittedName>
</protein>
<dbReference type="PANTHER" id="PTHR34846:SF11">
    <property type="entry name" value="4-CARBOXYMUCONOLACTONE DECARBOXYLASE FAMILY PROTEIN (AFU_ORTHOLOGUE AFUA_6G11590)"/>
    <property type="match status" value="1"/>
</dbReference>
<accession>A0ABX2JYX8</accession>
<dbReference type="Proteomes" id="UP000708347">
    <property type="component" value="Unassembled WGS sequence"/>
</dbReference>
<name>A0ABX2JYX8_9MYCO</name>
<reference evidence="1 2" key="1">
    <citation type="submission" date="2019-05" db="EMBL/GenBank/DDBJ databases">
        <title>Mycolicibacterium sphagni ENV482 genome assembly.</title>
        <authorList>
            <person name="Chen W."/>
            <person name="Faulkner N.W."/>
            <person name="Hyman M.R."/>
        </authorList>
    </citation>
    <scope>NUCLEOTIDE SEQUENCE [LARGE SCALE GENOMIC DNA]</scope>
    <source>
        <strain evidence="1 2">ENV482</strain>
    </source>
</reference>
<organism evidence="1 2">
    <name type="scientific">Mycolicibacterium sphagni</name>
    <dbReference type="NCBI Taxonomy" id="1786"/>
    <lineage>
        <taxon>Bacteria</taxon>
        <taxon>Bacillati</taxon>
        <taxon>Actinomycetota</taxon>
        <taxon>Actinomycetes</taxon>
        <taxon>Mycobacteriales</taxon>
        <taxon>Mycobacteriaceae</taxon>
        <taxon>Mycolicibacterium</taxon>
    </lineage>
</organism>
<dbReference type="PANTHER" id="PTHR34846">
    <property type="entry name" value="4-CARBOXYMUCONOLACTONE DECARBOXYLASE FAMILY PROTEIN (AFU_ORTHOLOGUE AFUA_6G11590)"/>
    <property type="match status" value="1"/>
</dbReference>
<dbReference type="SUPFAM" id="SSF69118">
    <property type="entry name" value="AhpD-like"/>
    <property type="match status" value="1"/>
</dbReference>
<dbReference type="RefSeq" id="WP_132163721.1">
    <property type="nucleotide sequence ID" value="NZ_VBSB01000006.1"/>
</dbReference>
<gene>
    <name evidence="1" type="ORF">FEG63_10860</name>
</gene>
<dbReference type="InterPro" id="IPR029032">
    <property type="entry name" value="AhpD-like"/>
</dbReference>